<feature type="transmembrane region" description="Helical" evidence="10">
    <location>
        <begin position="143"/>
        <end position="162"/>
    </location>
</feature>
<dbReference type="InterPro" id="IPR051085">
    <property type="entry name" value="MB_O-acyltransferase"/>
</dbReference>
<comment type="subcellular location">
    <subcellularLocation>
        <location evidence="1">Cell membrane</location>
        <topology evidence="1">Multi-pass membrane protein</topology>
    </subcellularLocation>
</comment>
<evidence type="ECO:0000256" key="5">
    <source>
        <dbReference type="ARBA" id="ARBA00022692"/>
    </source>
</evidence>
<dbReference type="EC" id="2.3.1.-" evidence="11"/>
<feature type="transmembrane region" description="Helical" evidence="10">
    <location>
        <begin position="79"/>
        <end position="98"/>
    </location>
</feature>
<evidence type="ECO:0000256" key="3">
    <source>
        <dbReference type="ARBA" id="ARBA00022475"/>
    </source>
</evidence>
<keyword evidence="3 9" id="KW-1003">Cell membrane</keyword>
<dbReference type="GO" id="GO:0016746">
    <property type="term" value="F:acyltransferase activity"/>
    <property type="evidence" value="ECO:0007669"/>
    <property type="project" value="UniProtKB-KW"/>
</dbReference>
<feature type="transmembrane region" description="Helical" evidence="10">
    <location>
        <begin position="6"/>
        <end position="24"/>
    </location>
</feature>
<dbReference type="KEGG" id="pnl:PNK_1197"/>
<feature type="transmembrane region" description="Helical" evidence="10">
    <location>
        <begin position="53"/>
        <end position="70"/>
    </location>
</feature>
<name>A0A0U5JBM3_9BACT</name>
<feature type="transmembrane region" description="Helical" evidence="10">
    <location>
        <begin position="217"/>
        <end position="239"/>
    </location>
</feature>
<dbReference type="PATRIC" id="fig|389348.3.peg.1327"/>
<dbReference type="PIRSF" id="PIRSF016636">
    <property type="entry name" value="AlgI_DltB"/>
    <property type="match status" value="1"/>
</dbReference>
<dbReference type="PANTHER" id="PTHR13285">
    <property type="entry name" value="ACYLTRANSFERASE"/>
    <property type="match status" value="1"/>
</dbReference>
<gene>
    <name evidence="11" type="primary">algI</name>
    <name evidence="11" type="ORF">PNK_1197</name>
</gene>
<dbReference type="InterPro" id="IPR028362">
    <property type="entry name" value="AlgI"/>
</dbReference>
<feature type="transmembrane region" description="Helical" evidence="10">
    <location>
        <begin position="355"/>
        <end position="372"/>
    </location>
</feature>
<dbReference type="GO" id="GO:0005886">
    <property type="term" value="C:plasma membrane"/>
    <property type="evidence" value="ECO:0007669"/>
    <property type="project" value="UniProtKB-SubCell"/>
</dbReference>
<dbReference type="EMBL" id="LN879502">
    <property type="protein sequence ID" value="CUI16814.1"/>
    <property type="molecule type" value="Genomic_DNA"/>
</dbReference>
<comment type="similarity">
    <text evidence="2 9">Belongs to the membrane-bound acyltransferase family.</text>
</comment>
<accession>A0A0U5JBM3</accession>
<feature type="transmembrane region" description="Helical" evidence="10">
    <location>
        <begin position="321"/>
        <end position="343"/>
    </location>
</feature>
<dbReference type="Proteomes" id="UP000069902">
    <property type="component" value="Chromosome cPNK"/>
</dbReference>
<dbReference type="PANTHER" id="PTHR13285:SF23">
    <property type="entry name" value="TEICHOIC ACID D-ALANYLTRANSFERASE"/>
    <property type="match status" value="1"/>
</dbReference>
<dbReference type="InParanoid" id="A0A0U5JBM3"/>
<feature type="transmembrane region" description="Helical" evidence="10">
    <location>
        <begin position="418"/>
        <end position="438"/>
    </location>
</feature>
<organism evidence="11 12">
    <name type="scientific">Candidatus Protochlamydia naegleriophila</name>
    <dbReference type="NCBI Taxonomy" id="389348"/>
    <lineage>
        <taxon>Bacteria</taxon>
        <taxon>Pseudomonadati</taxon>
        <taxon>Chlamydiota</taxon>
        <taxon>Chlamydiia</taxon>
        <taxon>Parachlamydiales</taxon>
        <taxon>Parachlamydiaceae</taxon>
        <taxon>Candidatus Protochlamydia</taxon>
    </lineage>
</organism>
<evidence type="ECO:0000256" key="4">
    <source>
        <dbReference type="ARBA" id="ARBA00022679"/>
    </source>
</evidence>
<evidence type="ECO:0000256" key="9">
    <source>
        <dbReference type="PIRNR" id="PIRNR016636"/>
    </source>
</evidence>
<dbReference type="GO" id="GO:0042121">
    <property type="term" value="P:alginic acid biosynthetic process"/>
    <property type="evidence" value="ECO:0007669"/>
    <property type="project" value="InterPro"/>
</dbReference>
<keyword evidence="4 9" id="KW-0808">Transferase</keyword>
<protein>
    <submittedName>
        <fullName evidence="11">Alginate O-acetyltransferase</fullName>
        <ecNumber evidence="11">2.3.1.-</ecNumber>
    </submittedName>
</protein>
<evidence type="ECO:0000256" key="10">
    <source>
        <dbReference type="SAM" id="Phobius"/>
    </source>
</evidence>
<feature type="transmembrane region" description="Helical" evidence="10">
    <location>
        <begin position="453"/>
        <end position="478"/>
    </location>
</feature>
<evidence type="ECO:0000256" key="8">
    <source>
        <dbReference type="ARBA" id="ARBA00023315"/>
    </source>
</evidence>
<evidence type="ECO:0000256" key="2">
    <source>
        <dbReference type="ARBA" id="ARBA00010323"/>
    </source>
</evidence>
<evidence type="ECO:0000313" key="11">
    <source>
        <dbReference type="EMBL" id="CUI16814.1"/>
    </source>
</evidence>
<feature type="transmembrane region" description="Helical" evidence="10">
    <location>
        <begin position="174"/>
        <end position="196"/>
    </location>
</feature>
<keyword evidence="8 9" id="KW-0012">Acyltransferase</keyword>
<evidence type="ECO:0000313" key="12">
    <source>
        <dbReference type="Proteomes" id="UP000069902"/>
    </source>
</evidence>
<sequence>MLFNSYSFLLLYLPVVLTGFFGLAKLRLTQAARAWLLFSSLFFYAYWDIRFLPLLLASIFFNYGCGKTILQASERIKKIILCLGVGGDLALLFYFKYYNFFLGMFTDNSLIEVLLPLGISFFTFTQIAYLVDAYQGKADSCDIISYGLFVTVFPHLIAGPILHHKEMLKQFTHLRMYVVSWPHIAQGCFLFVIGICKKVMIADHLAVFVKPVFDNAFVENIAFVQAWFAALSYTLQLYFDFSGYSDMAVGLGLLFNLHLPINFNSPYKADSIIDFWRRWHITLSNFLRDYLYISLGGNRQGQIAKWRNLLLTMLLGGLWHGAGWTFVVWGACHGCFLVINHLWRHFKLSMPRMPAKVLTLLAVIFSWVIFRSPDLPSAFNIISGMLGLNGIVLPVSYETHLAFLKSYGVHFINLLDSNFRFYDIIILATLCAVVLWLPNSNEWLQRFKKNPTIWAVPCGLLFALVFLQLDSLAEFLYYQF</sequence>
<dbReference type="AlphaFoldDB" id="A0A0U5JBM3"/>
<proteinExistence type="inferred from homology"/>
<dbReference type="PIRSF" id="PIRSF500217">
    <property type="entry name" value="AlgI"/>
    <property type="match status" value="1"/>
</dbReference>
<evidence type="ECO:0000256" key="7">
    <source>
        <dbReference type="ARBA" id="ARBA00023136"/>
    </source>
</evidence>
<evidence type="ECO:0000256" key="6">
    <source>
        <dbReference type="ARBA" id="ARBA00022989"/>
    </source>
</evidence>
<dbReference type="InterPro" id="IPR004299">
    <property type="entry name" value="MBOAT_fam"/>
</dbReference>
<keyword evidence="5 10" id="KW-0812">Transmembrane</keyword>
<evidence type="ECO:0000256" key="1">
    <source>
        <dbReference type="ARBA" id="ARBA00004651"/>
    </source>
</evidence>
<dbReference type="InterPro" id="IPR024194">
    <property type="entry name" value="Ac/AlaTfrase_AlgI/DltB"/>
</dbReference>
<dbReference type="RefSeq" id="WP_059060912.1">
    <property type="nucleotide sequence ID" value="NZ_LN879502.1"/>
</dbReference>
<dbReference type="STRING" id="389348.PNK_1197"/>
<feature type="transmembrane region" description="Helical" evidence="10">
    <location>
        <begin position="378"/>
        <end position="397"/>
    </location>
</feature>
<keyword evidence="6 10" id="KW-1133">Transmembrane helix</keyword>
<feature type="transmembrane region" description="Helical" evidence="10">
    <location>
        <begin position="110"/>
        <end position="131"/>
    </location>
</feature>
<keyword evidence="12" id="KW-1185">Reference proteome</keyword>
<dbReference type="Pfam" id="PF03062">
    <property type="entry name" value="MBOAT"/>
    <property type="match status" value="1"/>
</dbReference>
<reference evidence="12" key="1">
    <citation type="submission" date="2015-09" db="EMBL/GenBank/DDBJ databases">
        <authorList>
            <person name="Bertelli C."/>
        </authorList>
    </citation>
    <scope>NUCLEOTIDE SEQUENCE [LARGE SCALE GENOMIC DNA]</scope>
    <source>
        <strain evidence="12">KNic</strain>
    </source>
</reference>
<keyword evidence="7 9" id="KW-0472">Membrane</keyword>